<dbReference type="InterPro" id="IPR024618">
    <property type="entry name" value="DUF3857"/>
</dbReference>
<evidence type="ECO:0000259" key="1">
    <source>
        <dbReference type="Pfam" id="PF12969"/>
    </source>
</evidence>
<dbReference type="Pfam" id="PF12969">
    <property type="entry name" value="DUF3857"/>
    <property type="match status" value="1"/>
</dbReference>
<dbReference type="AlphaFoldDB" id="A0A4R3L0L7"/>
<evidence type="ECO:0000313" key="2">
    <source>
        <dbReference type="EMBL" id="TCS93053.1"/>
    </source>
</evidence>
<dbReference type="Gene3D" id="2.60.40.3140">
    <property type="match status" value="1"/>
</dbReference>
<keyword evidence="3" id="KW-1185">Reference proteome</keyword>
<feature type="domain" description="DUF3857" evidence="1">
    <location>
        <begin position="68"/>
        <end position="223"/>
    </location>
</feature>
<evidence type="ECO:0000313" key="3">
    <source>
        <dbReference type="Proteomes" id="UP000294599"/>
    </source>
</evidence>
<reference evidence="2 3" key="1">
    <citation type="submission" date="2019-03" db="EMBL/GenBank/DDBJ databases">
        <title>Genomic Encyclopedia of Type Strains, Phase IV (KMG-IV): sequencing the most valuable type-strain genomes for metagenomic binning, comparative biology and taxonomic classification.</title>
        <authorList>
            <person name="Goeker M."/>
        </authorList>
    </citation>
    <scope>NUCLEOTIDE SEQUENCE [LARGE SCALE GENOMIC DNA]</scope>
    <source>
        <strain evidence="2 3">DSM 21944</strain>
    </source>
</reference>
<comment type="caution">
    <text evidence="2">The sequence shown here is derived from an EMBL/GenBank/DDBJ whole genome shotgun (WGS) entry which is preliminary data.</text>
</comment>
<protein>
    <submittedName>
        <fullName evidence="2">Uncharacterized protein DUF3857</fullName>
    </submittedName>
</protein>
<dbReference type="Gene3D" id="3.10.620.30">
    <property type="match status" value="1"/>
</dbReference>
<sequence>MLGVAGLLPAVLPSGSVRADDGFSSGPAPEWVRIQPVPAAWPSESSANGGANWRIWLLDAQVDRRGGEAVAFYEQVAEARTRELVGELARFSIPFNPEFQSLTIHDVEVRRDGEWVTRFDPQRVTLARREAAFEADIATGVMSALIVVDDVRPGDLVRYRDSVRGENPVLAGMLHDEFRMTWHDPILRRHVRVLFPRGAEVDVRPFGIEAEPVVRSKRDGTEVVLLLENAPVVKVAGDLPAWYDAYASVQIGPRRNWSEVVAWALPLYPEGQPLPDELEQRIAQWRSLPDAQSRAAAALEAVQDEVRYFSVLLGESSHRPSAPSQTWLRRFGDCKDKAWLLAVLLRRLDVDAVPALVSSGGNRRIAEGIPAASQFDHAIVRARIDDRTYWLDPTLTLQRGTLSDRSAFDFGVALPVAAGVGALEAVSGDVTATWAQKVQERFEPSADGTRIELTVDTVRSGRMAERIRRELERQGEAELASGYANHYRRLYGELEVLSPLQVEHVEADGSVRLRERYALLSPWEPSPAGRRLIDLYADGVADPIELPADPVRGHPLALRHPVKLEQVTEFVLPPGWRLHALPEAEQVEDDAFSYRREVSELAGRIVVRHAYASRADHVTAAAIPQHVAQRRQANGALGFRLALAMAASQAQGDRQERMRRLVRDLLEAGEGGQ</sequence>
<dbReference type="RefSeq" id="WP_164484055.1">
    <property type="nucleotide sequence ID" value="NZ_JBHMFH010000001.1"/>
</dbReference>
<dbReference type="InterPro" id="IPR038765">
    <property type="entry name" value="Papain-like_cys_pep_sf"/>
</dbReference>
<gene>
    <name evidence="2" type="ORF">EDC25_13024</name>
</gene>
<dbReference type="SUPFAM" id="SSF54001">
    <property type="entry name" value="Cysteine proteinases"/>
    <property type="match status" value="1"/>
</dbReference>
<dbReference type="EMBL" id="SMAF01000030">
    <property type="protein sequence ID" value="TCS93053.1"/>
    <property type="molecule type" value="Genomic_DNA"/>
</dbReference>
<proteinExistence type="predicted"/>
<name>A0A4R3L0L7_9GAMM</name>
<organism evidence="2 3">
    <name type="scientific">Pseudofulvimonas gallinarii</name>
    <dbReference type="NCBI Taxonomy" id="634155"/>
    <lineage>
        <taxon>Bacteria</taxon>
        <taxon>Pseudomonadati</taxon>
        <taxon>Pseudomonadota</taxon>
        <taxon>Gammaproteobacteria</taxon>
        <taxon>Lysobacterales</taxon>
        <taxon>Rhodanobacteraceae</taxon>
        <taxon>Pseudofulvimonas</taxon>
    </lineage>
</organism>
<accession>A0A4R3L0L7</accession>
<dbReference type="Proteomes" id="UP000294599">
    <property type="component" value="Unassembled WGS sequence"/>
</dbReference>